<organism evidence="1 2">
    <name type="scientific">Mycolicibacterium gadium</name>
    <name type="common">Mycobacterium gadium</name>
    <dbReference type="NCBI Taxonomy" id="1794"/>
    <lineage>
        <taxon>Bacteria</taxon>
        <taxon>Bacillati</taxon>
        <taxon>Actinomycetota</taxon>
        <taxon>Actinomycetes</taxon>
        <taxon>Mycobacteriales</taxon>
        <taxon>Mycobacteriaceae</taxon>
        <taxon>Mycolicibacterium</taxon>
    </lineage>
</organism>
<reference evidence="1 2" key="1">
    <citation type="journal article" date="2019" name="Emerg. Microbes Infect.">
        <title>Comprehensive subspecies identification of 175 nontuberculous mycobacteria species based on 7547 genomic profiles.</title>
        <authorList>
            <person name="Matsumoto Y."/>
            <person name="Kinjo T."/>
            <person name="Motooka D."/>
            <person name="Nabeya D."/>
            <person name="Jung N."/>
            <person name="Uechi K."/>
            <person name="Horii T."/>
            <person name="Iida T."/>
            <person name="Fujita J."/>
            <person name="Nakamura S."/>
        </authorList>
    </citation>
    <scope>NUCLEOTIDE SEQUENCE [LARGE SCALE GENOMIC DNA]</scope>
    <source>
        <strain evidence="1 2">JCM 12688</strain>
    </source>
</reference>
<dbReference type="KEGG" id="mgad:MGAD_14280"/>
<protein>
    <submittedName>
        <fullName evidence="1">Uncharacterized protein</fullName>
    </submittedName>
</protein>
<proteinExistence type="predicted"/>
<sequence>MLMAVSKPTRREQVMSIRHAAAATAAVAFVGFGAFASALTSSESAATSTTPEMASVHSWGELFAPAPQDEINR</sequence>
<evidence type="ECO:0000313" key="1">
    <source>
        <dbReference type="EMBL" id="BBZ17093.1"/>
    </source>
</evidence>
<evidence type="ECO:0000313" key="2">
    <source>
        <dbReference type="Proteomes" id="UP000466187"/>
    </source>
</evidence>
<dbReference type="Proteomes" id="UP000466187">
    <property type="component" value="Chromosome"/>
</dbReference>
<dbReference type="AlphaFoldDB" id="A0A7I7WKR0"/>
<accession>A0A7I7WKR0</accession>
<dbReference type="EMBL" id="AP022608">
    <property type="protein sequence ID" value="BBZ17093.1"/>
    <property type="molecule type" value="Genomic_DNA"/>
</dbReference>
<name>A0A7I7WKR0_MYCGU</name>
<gene>
    <name evidence="1" type="ORF">MGAD_14280</name>
</gene>